<dbReference type="AlphaFoldDB" id="X1KM74"/>
<dbReference type="EMBL" id="BARU01049190">
    <property type="protein sequence ID" value="GAH91234.1"/>
    <property type="molecule type" value="Genomic_DNA"/>
</dbReference>
<comment type="caution">
    <text evidence="1">The sequence shown here is derived from an EMBL/GenBank/DDBJ whole genome shotgun (WGS) entry which is preliminary data.</text>
</comment>
<organism evidence="1">
    <name type="scientific">marine sediment metagenome</name>
    <dbReference type="NCBI Taxonomy" id="412755"/>
    <lineage>
        <taxon>unclassified sequences</taxon>
        <taxon>metagenomes</taxon>
        <taxon>ecological metagenomes</taxon>
    </lineage>
</organism>
<name>X1KM74_9ZZZZ</name>
<gene>
    <name evidence="1" type="ORF">S03H2_72592</name>
</gene>
<evidence type="ECO:0000313" key="1">
    <source>
        <dbReference type="EMBL" id="GAH91234.1"/>
    </source>
</evidence>
<accession>X1KM74</accession>
<proteinExistence type="predicted"/>
<reference evidence="1" key="1">
    <citation type="journal article" date="2014" name="Front. Microbiol.">
        <title>High frequency of phylogenetically diverse reductive dehalogenase-homologous genes in deep subseafloor sedimentary metagenomes.</title>
        <authorList>
            <person name="Kawai M."/>
            <person name="Futagami T."/>
            <person name="Toyoda A."/>
            <person name="Takaki Y."/>
            <person name="Nishi S."/>
            <person name="Hori S."/>
            <person name="Arai W."/>
            <person name="Tsubouchi T."/>
            <person name="Morono Y."/>
            <person name="Uchiyama I."/>
            <person name="Ito T."/>
            <person name="Fujiyama A."/>
            <person name="Inagaki F."/>
            <person name="Takami H."/>
        </authorList>
    </citation>
    <scope>NUCLEOTIDE SEQUENCE</scope>
    <source>
        <strain evidence="1">Expedition CK06-06</strain>
    </source>
</reference>
<protein>
    <submittedName>
        <fullName evidence="1">Uncharacterized protein</fullName>
    </submittedName>
</protein>
<feature type="non-terminal residue" evidence="1">
    <location>
        <position position="1"/>
    </location>
</feature>
<sequence>FLLNDRLEQYELAEAISLTENRQEGLMIFLLLAEKVPLYLLPVHY</sequence>